<dbReference type="InterPro" id="IPR038169">
    <property type="entry name" value="DC-UbP/UBTD2_N_sf"/>
</dbReference>
<dbReference type="InterPro" id="IPR000626">
    <property type="entry name" value="Ubiquitin-like_dom"/>
</dbReference>
<dbReference type="OrthoDB" id="1640476at2759"/>
<reference evidence="3 4" key="1">
    <citation type="journal article" date="2016" name="Fungal Biol.">
        <title>The genome of Xylona heveae provides a window into fungal endophytism.</title>
        <authorList>
            <person name="Gazis R."/>
            <person name="Kuo A."/>
            <person name="Riley R."/>
            <person name="LaButti K."/>
            <person name="Lipzen A."/>
            <person name="Lin J."/>
            <person name="Amirebrahimi M."/>
            <person name="Hesse C.N."/>
            <person name="Spatafora J.W."/>
            <person name="Henrissat B."/>
            <person name="Hainaut M."/>
            <person name="Grigoriev I.V."/>
            <person name="Hibbett D.S."/>
        </authorList>
    </citation>
    <scope>NUCLEOTIDE SEQUENCE [LARGE SCALE GENOMIC DNA]</scope>
    <source>
        <strain evidence="3 4">TC161</strain>
    </source>
</reference>
<dbReference type="GeneID" id="28895859"/>
<dbReference type="EMBL" id="KV407454">
    <property type="protein sequence ID" value="KZF26375.1"/>
    <property type="molecule type" value="Genomic_DNA"/>
</dbReference>
<dbReference type="PROSITE" id="PS50053">
    <property type="entry name" value="UBIQUITIN_2"/>
    <property type="match status" value="1"/>
</dbReference>
<accession>A0A165JL42</accession>
<proteinExistence type="predicted"/>
<dbReference type="SUPFAM" id="SSF54236">
    <property type="entry name" value="Ubiquitin-like"/>
    <property type="match status" value="1"/>
</dbReference>
<keyword evidence="4" id="KW-1185">Reference proteome</keyword>
<evidence type="ECO:0000313" key="4">
    <source>
        <dbReference type="Proteomes" id="UP000076632"/>
    </source>
</evidence>
<gene>
    <name evidence="3" type="ORF">L228DRAFT_235456</name>
</gene>
<dbReference type="OMA" id="GCMGRYL"/>
<feature type="domain" description="Ubiquitin-like" evidence="2">
    <location>
        <begin position="193"/>
        <end position="268"/>
    </location>
</feature>
<dbReference type="STRING" id="1328760.A0A165JL42"/>
<sequence length="268" mass="29737">MGCCQSSPRRNSLSSRFAPAPRVHGESSNAISADAANVAVLPVESHRRRSTTLGEQANRPLRRHVWTSKRPWSRPDLELERQEFFDTRVTGQPDIWRALRMAIEIMPTELDTAQGILDAAGITLPTGDLADGAYDERGNLYQMPEHVVVDPVNLVSDMEKTSARVAKADAETVEESDALSGKQEEKGETAGTYTVRARLSDRGGRDVLVTLTKEQKVEALAKKIQEEAQLHDKVKVRIAYMGHILKEGRTLYEQGWKDGHVVNALVSQ</sequence>
<dbReference type="Pfam" id="PF16455">
    <property type="entry name" value="UBD"/>
    <property type="match status" value="1"/>
</dbReference>
<feature type="compositionally biased region" description="Polar residues" evidence="1">
    <location>
        <begin position="1"/>
        <end position="15"/>
    </location>
</feature>
<dbReference type="AlphaFoldDB" id="A0A165JL42"/>
<feature type="region of interest" description="Disordered" evidence="1">
    <location>
        <begin position="169"/>
        <end position="191"/>
    </location>
</feature>
<dbReference type="PANTHER" id="PTHR13609">
    <property type="entry name" value="UBIQUITIN DOMAIN CONTAINING 1 PROTEIN-RELATED"/>
    <property type="match status" value="1"/>
</dbReference>
<dbReference type="RefSeq" id="XP_018191930.1">
    <property type="nucleotide sequence ID" value="XM_018330722.1"/>
</dbReference>
<evidence type="ECO:0000313" key="3">
    <source>
        <dbReference type="EMBL" id="KZF26375.1"/>
    </source>
</evidence>
<feature type="region of interest" description="Disordered" evidence="1">
    <location>
        <begin position="1"/>
        <end position="29"/>
    </location>
</feature>
<dbReference type="Gene3D" id="1.20.225.20">
    <property type="entry name" value="Ub domain-containing protein, DC-UbP/UBTD2, N-terminal domain"/>
    <property type="match status" value="1"/>
</dbReference>
<dbReference type="InterPro" id="IPR029071">
    <property type="entry name" value="Ubiquitin-like_domsf"/>
</dbReference>
<dbReference type="InterPro" id="IPR032752">
    <property type="entry name" value="DC-UbP/UBTD2_N"/>
</dbReference>
<organism evidence="3 4">
    <name type="scientific">Xylona heveae (strain CBS 132557 / TC161)</name>
    <dbReference type="NCBI Taxonomy" id="1328760"/>
    <lineage>
        <taxon>Eukaryota</taxon>
        <taxon>Fungi</taxon>
        <taxon>Dikarya</taxon>
        <taxon>Ascomycota</taxon>
        <taxon>Pezizomycotina</taxon>
        <taxon>Xylonomycetes</taxon>
        <taxon>Xylonales</taxon>
        <taxon>Xylonaceae</taxon>
        <taxon>Xylona</taxon>
    </lineage>
</organism>
<evidence type="ECO:0000256" key="1">
    <source>
        <dbReference type="SAM" id="MobiDB-lite"/>
    </source>
</evidence>
<dbReference type="Proteomes" id="UP000076632">
    <property type="component" value="Unassembled WGS sequence"/>
</dbReference>
<evidence type="ECO:0000259" key="2">
    <source>
        <dbReference type="PROSITE" id="PS50053"/>
    </source>
</evidence>
<name>A0A165JL42_XYLHT</name>
<dbReference type="Gene3D" id="3.10.20.90">
    <property type="entry name" value="Phosphatidylinositol 3-kinase Catalytic Subunit, Chain A, domain 1"/>
    <property type="match status" value="1"/>
</dbReference>
<dbReference type="InParanoid" id="A0A165JL42"/>
<protein>
    <recommendedName>
        <fullName evidence="2">Ubiquitin-like domain-containing protein</fullName>
    </recommendedName>
</protein>
<dbReference type="InterPro" id="IPR039869">
    <property type="entry name" value="UBTD1/2"/>
</dbReference>